<dbReference type="HOGENOM" id="CLU_2243248_0_0_1"/>
<dbReference type="EMBL" id="CAQQ02038587">
    <property type="status" value="NOT_ANNOTATED_CDS"/>
    <property type="molecule type" value="Genomic_DNA"/>
</dbReference>
<evidence type="ECO:0008006" key="3">
    <source>
        <dbReference type="Google" id="ProtNLM"/>
    </source>
</evidence>
<protein>
    <recommendedName>
        <fullName evidence="3">Fatty acyl-CoA reductase C-terminal domain-containing protein</fullName>
    </recommendedName>
</protein>
<reference evidence="1" key="2">
    <citation type="submission" date="2015-06" db="UniProtKB">
        <authorList>
            <consortium name="EnsemblMetazoa"/>
        </authorList>
    </citation>
    <scope>IDENTIFICATION</scope>
</reference>
<organism evidence="1 2">
    <name type="scientific">Megaselia scalaris</name>
    <name type="common">Humpbacked fly</name>
    <name type="synonym">Phora scalaris</name>
    <dbReference type="NCBI Taxonomy" id="36166"/>
    <lineage>
        <taxon>Eukaryota</taxon>
        <taxon>Metazoa</taxon>
        <taxon>Ecdysozoa</taxon>
        <taxon>Arthropoda</taxon>
        <taxon>Hexapoda</taxon>
        <taxon>Insecta</taxon>
        <taxon>Pterygota</taxon>
        <taxon>Neoptera</taxon>
        <taxon>Endopterygota</taxon>
        <taxon>Diptera</taxon>
        <taxon>Brachycera</taxon>
        <taxon>Muscomorpha</taxon>
        <taxon>Platypezoidea</taxon>
        <taxon>Phoridae</taxon>
        <taxon>Megaseliini</taxon>
        <taxon>Megaselia</taxon>
    </lineage>
</organism>
<proteinExistence type="predicted"/>
<keyword evidence="2" id="KW-1185">Reference proteome</keyword>
<dbReference type="EnsemblMetazoa" id="MESCA008849-RA">
    <property type="protein sequence ID" value="MESCA008849-PA"/>
    <property type="gene ID" value="MESCA008849"/>
</dbReference>
<accession>T1GYC4</accession>
<dbReference type="OMA" id="CFERHEQ"/>
<dbReference type="Proteomes" id="UP000015102">
    <property type="component" value="Unassembled WGS sequence"/>
</dbReference>
<dbReference type="STRING" id="36166.T1GYC4"/>
<evidence type="ECO:0000313" key="1">
    <source>
        <dbReference type="EnsemblMetazoa" id="MESCA008849-PA"/>
    </source>
</evidence>
<dbReference type="AlphaFoldDB" id="T1GYC4"/>
<evidence type="ECO:0000313" key="2">
    <source>
        <dbReference type="Proteomes" id="UP000015102"/>
    </source>
</evidence>
<reference evidence="2" key="1">
    <citation type="submission" date="2013-02" db="EMBL/GenBank/DDBJ databases">
        <authorList>
            <person name="Hughes D."/>
        </authorList>
    </citation>
    <scope>NUCLEOTIDE SEQUENCE</scope>
    <source>
        <strain>Durham</strain>
        <strain evidence="2">NC isolate 2 -- Noor lab</strain>
    </source>
</reference>
<sequence length="105" mass="12543">MVPADYCVNAILSCAWDCFERHEQRLHENIEIPVYNYIFDKNNLTWGQYMSLSRQNYTEPFEKAFWCFTYTIIPSKFIFKAMSFLLHDIPGYMMDGICFVTGQKR</sequence>
<name>T1GYC4_MEGSC</name>